<name>A0A1G8EKP9_9VIBR</name>
<keyword evidence="1" id="KW-0812">Transmembrane</keyword>
<feature type="transmembrane region" description="Helical" evidence="1">
    <location>
        <begin position="34"/>
        <end position="51"/>
    </location>
</feature>
<gene>
    <name evidence="2" type="ORF">SAMN04488136_12530</name>
</gene>
<dbReference type="PANTHER" id="PTHR35813:SF1">
    <property type="entry name" value="INNER MEMBRANE PROTEIN YBAN"/>
    <property type="match status" value="1"/>
</dbReference>
<feature type="transmembrane region" description="Helical" evidence="1">
    <location>
        <begin position="57"/>
        <end position="73"/>
    </location>
</feature>
<evidence type="ECO:0000313" key="3">
    <source>
        <dbReference type="Proteomes" id="UP000198854"/>
    </source>
</evidence>
<dbReference type="Pfam" id="PF04304">
    <property type="entry name" value="DUF454"/>
    <property type="match status" value="1"/>
</dbReference>
<keyword evidence="1" id="KW-1133">Transmembrane helix</keyword>
<dbReference type="AlphaFoldDB" id="A0A1G8EKP9"/>
<organism evidence="2 3">
    <name type="scientific">Vibrio xiamenensis</name>
    <dbReference type="NCBI Taxonomy" id="861298"/>
    <lineage>
        <taxon>Bacteria</taxon>
        <taxon>Pseudomonadati</taxon>
        <taxon>Pseudomonadota</taxon>
        <taxon>Gammaproteobacteria</taxon>
        <taxon>Vibrionales</taxon>
        <taxon>Vibrionaceae</taxon>
        <taxon>Vibrio</taxon>
    </lineage>
</organism>
<dbReference type="STRING" id="861298.SAMN04488136_12530"/>
<dbReference type="Proteomes" id="UP000198854">
    <property type="component" value="Unassembled WGS sequence"/>
</dbReference>
<evidence type="ECO:0000313" key="2">
    <source>
        <dbReference type="EMBL" id="SDH70478.1"/>
    </source>
</evidence>
<sequence>MRGSERFHHWIHRHPTFGPLLTDWQQKRALRRSVKRKAMVMIIVSFAFSIYCVPMEWLKIALLVFAIVLLLWFNRLPVIEHLADREENH</sequence>
<reference evidence="3" key="1">
    <citation type="submission" date="2016-10" db="EMBL/GenBank/DDBJ databases">
        <authorList>
            <person name="Varghese N."/>
            <person name="Submissions S."/>
        </authorList>
    </citation>
    <scope>NUCLEOTIDE SEQUENCE [LARGE SCALE GENOMIC DNA]</scope>
    <source>
        <strain evidence="3">CGMCC 1.10228</strain>
    </source>
</reference>
<protein>
    <recommendedName>
        <fullName evidence="4">Inner membrane protein</fullName>
    </recommendedName>
</protein>
<evidence type="ECO:0008006" key="4">
    <source>
        <dbReference type="Google" id="ProtNLM"/>
    </source>
</evidence>
<accession>A0A1G8EKP9</accession>
<evidence type="ECO:0000256" key="1">
    <source>
        <dbReference type="SAM" id="Phobius"/>
    </source>
</evidence>
<dbReference type="EMBL" id="FNDD01000025">
    <property type="protein sequence ID" value="SDH70478.1"/>
    <property type="molecule type" value="Genomic_DNA"/>
</dbReference>
<dbReference type="PANTHER" id="PTHR35813">
    <property type="entry name" value="INNER MEMBRANE PROTEIN YBAN"/>
    <property type="match status" value="1"/>
</dbReference>
<keyword evidence="3" id="KW-1185">Reference proteome</keyword>
<keyword evidence="1" id="KW-0472">Membrane</keyword>
<dbReference type="GO" id="GO:0005886">
    <property type="term" value="C:plasma membrane"/>
    <property type="evidence" value="ECO:0007669"/>
    <property type="project" value="TreeGrafter"/>
</dbReference>
<dbReference type="InterPro" id="IPR007401">
    <property type="entry name" value="DUF454"/>
</dbReference>
<proteinExistence type="predicted"/>